<name>A0AAP0QS66_9ROSI</name>
<dbReference type="AlphaFoldDB" id="A0AAP0QS66"/>
<sequence length="683" mass="75190">MSKGKEKVIEVDDDELDFLPSLLTDPAFDPGIPLEPIRSSVGTSARRMSPQTTSTSRSNGEVRSSGSEDTLSENGEGDSGEVSPSGTSRPEGRGTVGGRALLRDYAIDYMTCTTTFDELADLRLRYSIPGEILFKVPGKKDTPSRPPRGYVTMYLDSFKYGLRCPLQPYFARILSGLNLSPGQLNPNGWRVLSGLFILWDRCCQSEPTVDEVMHLYQLKSSPKDVGWYYFQSSTKTRKPITDLPTGGGGNWKRKFFFAGGPWGQVAQVDGKDFRVPPRFVVPGCLLVLDVLSPLSFALYWFVSNQMFVCVAGSWGVHFPLEPDQLKRVEAVLANSCSSRELLTTYNLLESRLILPGHRMEDAVIGALTRKRSRPPTTKRDQSKDAPTAKRANIVQQVPPLKILPPAPVKVGEASGAATDPASSSPPVGPRSRLPDSRAEHLVPYLNELTKLVSKKDLEDFDGCTLGELVGAMQHSAFHLSCMTTYYKAKVGRYDRKMKEDIQSATTRADVAEKKAGELNLENLKLIEQESLAQAKAITLEEELTKVKEDLQRQKAMYEAQLESLRDSHRAQVENLEREADNQYDQGLRHSYRCIMAVLGKQHHDLKMDDLAAGVAQHMDEEAAKEDIEGVEPIVIEEENSPPRAVPADVGEASTPPDATGDTPPAPEEVQPTDAAGLTDPPSS</sequence>
<evidence type="ECO:0000256" key="2">
    <source>
        <dbReference type="SAM" id="MobiDB-lite"/>
    </source>
</evidence>
<feature type="region of interest" description="Disordered" evidence="2">
    <location>
        <begin position="403"/>
        <end position="434"/>
    </location>
</feature>
<reference evidence="4 5" key="1">
    <citation type="submission" date="2024-05" db="EMBL/GenBank/DDBJ databases">
        <title>Haplotype-resolved chromosome-level genome assembly of Huyou (Citrus changshanensis).</title>
        <authorList>
            <person name="Miao C."/>
            <person name="Chen W."/>
            <person name="Wu Y."/>
            <person name="Wang L."/>
            <person name="Zhao S."/>
            <person name="Grierson D."/>
            <person name="Xu C."/>
            <person name="Chen K."/>
        </authorList>
    </citation>
    <scope>NUCLEOTIDE SEQUENCE [LARGE SCALE GENOMIC DNA]</scope>
    <source>
        <strain evidence="4">01-14</strain>
        <tissue evidence="4">Leaf</tissue>
    </source>
</reference>
<dbReference type="Pfam" id="PF04195">
    <property type="entry name" value="Transposase_28"/>
    <property type="match status" value="1"/>
</dbReference>
<protein>
    <recommendedName>
        <fullName evidence="3">Transposase (putative) gypsy type domain-containing protein</fullName>
    </recommendedName>
</protein>
<dbReference type="EMBL" id="JBCGBO010000004">
    <property type="protein sequence ID" value="KAK9210086.1"/>
    <property type="molecule type" value="Genomic_DNA"/>
</dbReference>
<feature type="compositionally biased region" description="Polar residues" evidence="2">
    <location>
        <begin position="49"/>
        <end position="73"/>
    </location>
</feature>
<gene>
    <name evidence="4" type="ORF">WN944_002455</name>
</gene>
<dbReference type="InterPro" id="IPR007321">
    <property type="entry name" value="Transposase_28"/>
</dbReference>
<dbReference type="Proteomes" id="UP001428341">
    <property type="component" value="Unassembled WGS sequence"/>
</dbReference>
<feature type="compositionally biased region" description="Basic and acidic residues" evidence="2">
    <location>
        <begin position="377"/>
        <end position="387"/>
    </location>
</feature>
<keyword evidence="5" id="KW-1185">Reference proteome</keyword>
<keyword evidence="1" id="KW-0175">Coiled coil</keyword>
<evidence type="ECO:0000259" key="3">
    <source>
        <dbReference type="Pfam" id="PF04195"/>
    </source>
</evidence>
<comment type="caution">
    <text evidence="4">The sequence shown here is derived from an EMBL/GenBank/DDBJ whole genome shotgun (WGS) entry which is preliminary data.</text>
</comment>
<organism evidence="4 5">
    <name type="scientific">Citrus x changshan-huyou</name>
    <dbReference type="NCBI Taxonomy" id="2935761"/>
    <lineage>
        <taxon>Eukaryota</taxon>
        <taxon>Viridiplantae</taxon>
        <taxon>Streptophyta</taxon>
        <taxon>Embryophyta</taxon>
        <taxon>Tracheophyta</taxon>
        <taxon>Spermatophyta</taxon>
        <taxon>Magnoliopsida</taxon>
        <taxon>eudicotyledons</taxon>
        <taxon>Gunneridae</taxon>
        <taxon>Pentapetalae</taxon>
        <taxon>rosids</taxon>
        <taxon>malvids</taxon>
        <taxon>Sapindales</taxon>
        <taxon>Rutaceae</taxon>
        <taxon>Aurantioideae</taxon>
        <taxon>Citrus</taxon>
    </lineage>
</organism>
<feature type="coiled-coil region" evidence="1">
    <location>
        <begin position="501"/>
        <end position="585"/>
    </location>
</feature>
<evidence type="ECO:0000256" key="1">
    <source>
        <dbReference type="SAM" id="Coils"/>
    </source>
</evidence>
<feature type="region of interest" description="Disordered" evidence="2">
    <location>
        <begin position="631"/>
        <end position="683"/>
    </location>
</feature>
<evidence type="ECO:0000313" key="5">
    <source>
        <dbReference type="Proteomes" id="UP001428341"/>
    </source>
</evidence>
<feature type="region of interest" description="Disordered" evidence="2">
    <location>
        <begin position="365"/>
        <end position="391"/>
    </location>
</feature>
<accession>A0AAP0QS66</accession>
<evidence type="ECO:0000313" key="4">
    <source>
        <dbReference type="EMBL" id="KAK9210086.1"/>
    </source>
</evidence>
<dbReference type="PANTHER" id="PTHR31099">
    <property type="entry name" value="OS06G0165300 PROTEIN"/>
    <property type="match status" value="1"/>
</dbReference>
<feature type="region of interest" description="Disordered" evidence="2">
    <location>
        <begin position="20"/>
        <end position="96"/>
    </location>
</feature>
<dbReference type="PANTHER" id="PTHR31099:SF37">
    <property type="entry name" value="MYOSIN HEAVY CHAIN-LIKE PROTEIN"/>
    <property type="match status" value="1"/>
</dbReference>
<feature type="domain" description="Transposase (putative) gypsy type" evidence="3">
    <location>
        <begin position="154"/>
        <end position="219"/>
    </location>
</feature>
<proteinExistence type="predicted"/>